<comment type="catalytic activity">
    <reaction evidence="5">
        <text>3'-dephospho-CoA + ATP = ADP + CoA + H(+)</text>
        <dbReference type="Rhea" id="RHEA:18245"/>
        <dbReference type="ChEBI" id="CHEBI:15378"/>
        <dbReference type="ChEBI" id="CHEBI:30616"/>
        <dbReference type="ChEBI" id="CHEBI:57287"/>
        <dbReference type="ChEBI" id="CHEBI:57328"/>
        <dbReference type="ChEBI" id="CHEBI:456216"/>
        <dbReference type="EC" id="2.7.1.24"/>
    </reaction>
</comment>
<dbReference type="InterPro" id="IPR027417">
    <property type="entry name" value="P-loop_NTPase"/>
</dbReference>
<organism evidence="7 8">
    <name type="scientific">Hoylesella pleuritidis F0068</name>
    <dbReference type="NCBI Taxonomy" id="1081904"/>
    <lineage>
        <taxon>Bacteria</taxon>
        <taxon>Pseudomonadati</taxon>
        <taxon>Bacteroidota</taxon>
        <taxon>Bacteroidia</taxon>
        <taxon>Bacteroidales</taxon>
        <taxon>Prevotellaceae</taxon>
        <taxon>Hoylesella</taxon>
    </lineage>
</organism>
<dbReference type="GO" id="GO:0005737">
    <property type="term" value="C:cytoplasm"/>
    <property type="evidence" value="ECO:0007669"/>
    <property type="project" value="UniProtKB-SubCell"/>
</dbReference>
<comment type="similarity">
    <text evidence="1 5">Belongs to the CoaE family.</text>
</comment>
<comment type="caution">
    <text evidence="7">The sequence shown here is derived from an EMBL/GenBank/DDBJ whole genome shotgun (WGS) entry which is preliminary data.</text>
</comment>
<accession>U2KWL0</accession>
<dbReference type="PANTHER" id="PTHR10695:SF46">
    <property type="entry name" value="BIFUNCTIONAL COENZYME A SYNTHASE-RELATED"/>
    <property type="match status" value="1"/>
</dbReference>
<dbReference type="RefSeq" id="WP_021583643.1">
    <property type="nucleotide sequence ID" value="NZ_AWET01000020.1"/>
</dbReference>
<evidence type="ECO:0000256" key="6">
    <source>
        <dbReference type="NCBIfam" id="TIGR00152"/>
    </source>
</evidence>
<dbReference type="Gene3D" id="3.40.50.300">
    <property type="entry name" value="P-loop containing nucleotide triphosphate hydrolases"/>
    <property type="match status" value="1"/>
</dbReference>
<evidence type="ECO:0000313" key="7">
    <source>
        <dbReference type="EMBL" id="ERK02857.1"/>
    </source>
</evidence>
<dbReference type="PATRIC" id="fig|1081904.3.peg.968"/>
<dbReference type="NCBIfam" id="TIGR00152">
    <property type="entry name" value="dephospho-CoA kinase"/>
    <property type="match status" value="1"/>
</dbReference>
<comment type="function">
    <text evidence="5">Catalyzes the phosphorylation of the 3'-hydroxyl group of dephosphocoenzyme A to form coenzyme A.</text>
</comment>
<name>U2KWL0_9BACT</name>
<dbReference type="Proteomes" id="UP000016600">
    <property type="component" value="Unassembled WGS sequence"/>
</dbReference>
<dbReference type="PROSITE" id="PS51219">
    <property type="entry name" value="DPCK"/>
    <property type="match status" value="1"/>
</dbReference>
<evidence type="ECO:0000256" key="5">
    <source>
        <dbReference type="HAMAP-Rule" id="MF_00376"/>
    </source>
</evidence>
<dbReference type="EMBL" id="AWET01000020">
    <property type="protein sequence ID" value="ERK02857.1"/>
    <property type="molecule type" value="Genomic_DNA"/>
</dbReference>
<dbReference type="InterPro" id="IPR001977">
    <property type="entry name" value="Depp_CoAkinase"/>
</dbReference>
<dbReference type="CDD" id="cd02022">
    <property type="entry name" value="DPCK"/>
    <property type="match status" value="1"/>
</dbReference>
<dbReference type="GO" id="GO:0015937">
    <property type="term" value="P:coenzyme A biosynthetic process"/>
    <property type="evidence" value="ECO:0007669"/>
    <property type="project" value="UniProtKB-UniRule"/>
</dbReference>
<evidence type="ECO:0000256" key="1">
    <source>
        <dbReference type="ARBA" id="ARBA00009018"/>
    </source>
</evidence>
<gene>
    <name evidence="5 7" type="primary">coaE</name>
    <name evidence="7" type="ORF">HMPREF1218_2089</name>
</gene>
<keyword evidence="4 5" id="KW-0173">Coenzyme A biosynthesis</keyword>
<comment type="subcellular location">
    <subcellularLocation>
        <location evidence="5">Cytoplasm</location>
    </subcellularLocation>
</comment>
<keyword evidence="5" id="KW-0963">Cytoplasm</keyword>
<keyword evidence="5 7" id="KW-0418">Kinase</keyword>
<sequence length="190" mass="21438">MKIAITGGIGSGKSYICKELVRRGINVYDCDEAAKRLMHTSPDLQQGLIELVGKNVYINKVLRKDVLSKFLLTDTKNKQALNNLVHPAVAQDFEHSGKDWLESAILFESGFYLRTHFDRVVCITAPLEVRIARIMARDGISRNQALMWIGSQWPQEKVIEYSNFIINNDGASDLNPAIDTLINKLNILKH</sequence>
<reference evidence="7 8" key="1">
    <citation type="submission" date="2013-08" db="EMBL/GenBank/DDBJ databases">
        <authorList>
            <person name="Durkin A.S."/>
            <person name="Haft D.R."/>
            <person name="McCorrison J."/>
            <person name="Torralba M."/>
            <person name="Gillis M."/>
            <person name="Haft D.H."/>
            <person name="Methe B."/>
            <person name="Sutton G."/>
            <person name="Nelson K.E."/>
        </authorList>
    </citation>
    <scope>NUCLEOTIDE SEQUENCE [LARGE SCALE GENOMIC DNA]</scope>
    <source>
        <strain evidence="7 8">F0068</strain>
    </source>
</reference>
<protein>
    <recommendedName>
        <fullName evidence="5 6">Dephospho-CoA kinase</fullName>
        <ecNumber evidence="5 6">2.7.1.24</ecNumber>
    </recommendedName>
    <alternativeName>
        <fullName evidence="5">Dephosphocoenzyme A kinase</fullName>
    </alternativeName>
</protein>
<evidence type="ECO:0000256" key="2">
    <source>
        <dbReference type="ARBA" id="ARBA00022741"/>
    </source>
</evidence>
<dbReference type="GO" id="GO:0005524">
    <property type="term" value="F:ATP binding"/>
    <property type="evidence" value="ECO:0007669"/>
    <property type="project" value="UniProtKB-UniRule"/>
</dbReference>
<dbReference type="AlphaFoldDB" id="U2KWL0"/>
<dbReference type="Pfam" id="PF01121">
    <property type="entry name" value="CoaE"/>
    <property type="match status" value="1"/>
</dbReference>
<keyword evidence="5 7" id="KW-0808">Transferase</keyword>
<keyword evidence="3 5" id="KW-0067">ATP-binding</keyword>
<evidence type="ECO:0000313" key="8">
    <source>
        <dbReference type="Proteomes" id="UP000016600"/>
    </source>
</evidence>
<evidence type="ECO:0000256" key="4">
    <source>
        <dbReference type="ARBA" id="ARBA00022993"/>
    </source>
</evidence>
<dbReference type="HAMAP" id="MF_00376">
    <property type="entry name" value="Dephospho_CoA_kinase"/>
    <property type="match status" value="1"/>
</dbReference>
<dbReference type="UniPathway" id="UPA00241">
    <property type="reaction ID" value="UER00356"/>
</dbReference>
<proteinExistence type="inferred from homology"/>
<dbReference type="SUPFAM" id="SSF52540">
    <property type="entry name" value="P-loop containing nucleoside triphosphate hydrolases"/>
    <property type="match status" value="1"/>
</dbReference>
<dbReference type="PANTHER" id="PTHR10695">
    <property type="entry name" value="DEPHOSPHO-COA KINASE-RELATED"/>
    <property type="match status" value="1"/>
</dbReference>
<comment type="pathway">
    <text evidence="5">Cofactor biosynthesis; coenzyme A biosynthesis; CoA from (R)-pantothenate: step 5/5.</text>
</comment>
<dbReference type="GO" id="GO:0004140">
    <property type="term" value="F:dephospho-CoA kinase activity"/>
    <property type="evidence" value="ECO:0007669"/>
    <property type="project" value="UniProtKB-UniRule"/>
</dbReference>
<dbReference type="EC" id="2.7.1.24" evidence="5 6"/>
<evidence type="ECO:0000256" key="3">
    <source>
        <dbReference type="ARBA" id="ARBA00022840"/>
    </source>
</evidence>
<keyword evidence="8" id="KW-1185">Reference proteome</keyword>
<keyword evidence="2 5" id="KW-0547">Nucleotide-binding</keyword>
<feature type="binding site" evidence="5">
    <location>
        <begin position="10"/>
        <end position="15"/>
    </location>
    <ligand>
        <name>ATP</name>
        <dbReference type="ChEBI" id="CHEBI:30616"/>
    </ligand>
</feature>